<reference evidence="6" key="2">
    <citation type="submission" date="2024-08" db="UniProtKB">
        <authorList>
            <consortium name="EnsemblMetazoa"/>
        </authorList>
    </citation>
    <scope>IDENTIFICATION</scope>
</reference>
<keyword evidence="7" id="KW-1185">Reference proteome</keyword>
<comment type="catalytic activity">
    <reaction evidence="5">
        <text>glucuronate acceptor + UDP-alpha-D-glucuronate = acceptor beta-D-glucuronoside + UDP + H(+)</text>
        <dbReference type="Rhea" id="RHEA:21032"/>
        <dbReference type="ChEBI" id="CHEBI:15378"/>
        <dbReference type="ChEBI" id="CHEBI:58052"/>
        <dbReference type="ChEBI" id="CHEBI:58223"/>
        <dbReference type="ChEBI" id="CHEBI:132367"/>
        <dbReference type="ChEBI" id="CHEBI:132368"/>
        <dbReference type="EC" id="2.4.1.17"/>
    </reaction>
</comment>
<dbReference type="Pfam" id="PF00201">
    <property type="entry name" value="UDPGT"/>
    <property type="match status" value="1"/>
</dbReference>
<organism evidence="6 7">
    <name type="scientific">Dendroctonus ponderosae</name>
    <name type="common">Mountain pine beetle</name>
    <dbReference type="NCBI Taxonomy" id="77166"/>
    <lineage>
        <taxon>Eukaryota</taxon>
        <taxon>Metazoa</taxon>
        <taxon>Ecdysozoa</taxon>
        <taxon>Arthropoda</taxon>
        <taxon>Hexapoda</taxon>
        <taxon>Insecta</taxon>
        <taxon>Pterygota</taxon>
        <taxon>Neoptera</taxon>
        <taxon>Endopterygota</taxon>
        <taxon>Coleoptera</taxon>
        <taxon>Polyphaga</taxon>
        <taxon>Cucujiformia</taxon>
        <taxon>Curculionidae</taxon>
        <taxon>Scolytinae</taxon>
        <taxon>Dendroctonus</taxon>
    </lineage>
</organism>
<dbReference type="EC" id="2.4.1.17" evidence="5"/>
<dbReference type="InterPro" id="IPR002213">
    <property type="entry name" value="UDP_glucos_trans"/>
</dbReference>
<feature type="chain" id="PRO_5043109705" description="UDP-glucuronosyltransferase" evidence="5">
    <location>
        <begin position="24"/>
        <end position="514"/>
    </location>
</feature>
<dbReference type="Proteomes" id="UP000019118">
    <property type="component" value="Unassembled WGS sequence"/>
</dbReference>
<proteinExistence type="inferred from homology"/>
<evidence type="ECO:0000313" key="7">
    <source>
        <dbReference type="Proteomes" id="UP000019118"/>
    </source>
</evidence>
<dbReference type="FunFam" id="3.40.50.2000:FF:000050">
    <property type="entry name" value="UDP-glucuronosyltransferase"/>
    <property type="match status" value="1"/>
</dbReference>
<dbReference type="KEGG" id="dpa:109533370"/>
<dbReference type="PANTHER" id="PTHR48043">
    <property type="entry name" value="EG:EG0003.4 PROTEIN-RELATED"/>
    <property type="match status" value="1"/>
</dbReference>
<evidence type="ECO:0000313" key="6">
    <source>
        <dbReference type="EnsemblMetazoa" id="XP_019754233.1"/>
    </source>
</evidence>
<dbReference type="SUPFAM" id="SSF53756">
    <property type="entry name" value="UDP-Glycosyltransferase/glycogen phosphorylase"/>
    <property type="match status" value="1"/>
</dbReference>
<dbReference type="InterPro" id="IPR050271">
    <property type="entry name" value="UDP-glycosyltransferase"/>
</dbReference>
<dbReference type="GeneID" id="109533370"/>
<evidence type="ECO:0000256" key="3">
    <source>
        <dbReference type="ARBA" id="ARBA00022679"/>
    </source>
</evidence>
<evidence type="ECO:0000256" key="4">
    <source>
        <dbReference type="RuleBase" id="RU003718"/>
    </source>
</evidence>
<dbReference type="AlphaFoldDB" id="A0AAR5NZ70"/>
<evidence type="ECO:0000256" key="5">
    <source>
        <dbReference type="RuleBase" id="RU362059"/>
    </source>
</evidence>
<dbReference type="CDD" id="cd03784">
    <property type="entry name" value="GT1_Gtf-like"/>
    <property type="match status" value="1"/>
</dbReference>
<keyword evidence="3 4" id="KW-0808">Transferase</keyword>
<dbReference type="Gene3D" id="3.40.50.2000">
    <property type="entry name" value="Glycogen Phosphorylase B"/>
    <property type="match status" value="2"/>
</dbReference>
<reference evidence="7" key="1">
    <citation type="journal article" date="2013" name="Genome Biol.">
        <title>Draft genome of the mountain pine beetle, Dendroctonus ponderosae Hopkins, a major forest pest.</title>
        <authorList>
            <person name="Keeling C.I."/>
            <person name="Yuen M.M."/>
            <person name="Liao N.Y."/>
            <person name="Docking T.R."/>
            <person name="Chan S.K."/>
            <person name="Taylor G.A."/>
            <person name="Palmquist D.L."/>
            <person name="Jackman S.D."/>
            <person name="Nguyen A."/>
            <person name="Li M."/>
            <person name="Henderson H."/>
            <person name="Janes J.K."/>
            <person name="Zhao Y."/>
            <person name="Pandoh P."/>
            <person name="Moore R."/>
            <person name="Sperling F.A."/>
            <person name="Huber D.P."/>
            <person name="Birol I."/>
            <person name="Jones S.J."/>
            <person name="Bohlmann J."/>
        </authorList>
    </citation>
    <scope>NUCLEOTIDE SEQUENCE</scope>
</reference>
<keyword evidence="5" id="KW-0472">Membrane</keyword>
<keyword evidence="5" id="KW-0812">Transmembrane</keyword>
<dbReference type="InterPro" id="IPR035595">
    <property type="entry name" value="UDP_glycos_trans_CS"/>
</dbReference>
<keyword evidence="2 4" id="KW-0328">Glycosyltransferase</keyword>
<keyword evidence="5" id="KW-1133">Transmembrane helix</keyword>
<keyword evidence="5" id="KW-0732">Signal</keyword>
<dbReference type="EnsemblMetazoa" id="XM_019898674.1">
    <property type="protein sequence ID" value="XP_019754233.1"/>
    <property type="gene ID" value="LOC109533370"/>
</dbReference>
<comment type="subcellular location">
    <subcellularLocation>
        <location evidence="5">Membrane</location>
        <topology evidence="5">Single-pass membrane protein</topology>
    </subcellularLocation>
</comment>
<dbReference type="PROSITE" id="PS00375">
    <property type="entry name" value="UDPGT"/>
    <property type="match status" value="1"/>
</dbReference>
<comment type="similarity">
    <text evidence="1 4">Belongs to the UDP-glycosyltransferase family.</text>
</comment>
<evidence type="ECO:0000256" key="1">
    <source>
        <dbReference type="ARBA" id="ARBA00009995"/>
    </source>
</evidence>
<dbReference type="GO" id="GO:0015020">
    <property type="term" value="F:glucuronosyltransferase activity"/>
    <property type="evidence" value="ECO:0007669"/>
    <property type="project" value="UniProtKB-EC"/>
</dbReference>
<feature type="signal peptide" evidence="5">
    <location>
        <begin position="1"/>
        <end position="23"/>
    </location>
</feature>
<feature type="transmembrane region" description="Helical" evidence="5">
    <location>
        <begin position="477"/>
        <end position="500"/>
    </location>
</feature>
<dbReference type="PANTHER" id="PTHR48043:SF159">
    <property type="entry name" value="EG:EG0003.4 PROTEIN-RELATED"/>
    <property type="match status" value="1"/>
</dbReference>
<dbReference type="GO" id="GO:0016020">
    <property type="term" value="C:membrane"/>
    <property type="evidence" value="ECO:0007669"/>
    <property type="project" value="UniProtKB-SubCell"/>
</dbReference>
<name>A0AAR5NZ70_DENPD</name>
<sequence>MLSGNSRALQCWTLLLILSGALGAKILGIFPTPGRSHYILESTLMRALSDAGHQVTIVSPFHEPYQSAGNGSYRQIVLTGVAEAQKERRRGINLFERASMNPLSAIYVMNKIGLKQTESTLQHAAFQALIHSGERFDAVVVGQFMNDALKGMAHHFGGHLILFSSVGTSTWVNHLVGNPSMPSYTPEMILSYPARMTYWQRATNALVNALYNANQHLVFYPRQNALLRQYVPNAVDLSDALFNVSLVLMNTHESIAFPTSAVPCMKHIGGFHVKAPAPLPNELQAFLDQAAEGVVYFSLGSNVNTSHLPAPMRQAILEVLAQRPQRILLKFDEPPATPLPANVMQRAWFPQQDVLAHPNVRLFITHGGFASTIETVHYGVPIIAIPIFGDQRMNAIYAETKGFGRILPWQSINVASFGRMVAEVLGNPRYREAARRKSQLLRDREVAPLATAVYWIEYVLRHNGAPHLRVASLELAWYQYYLLDVYLPIVLLPVVVWQVLRRLMPRRGQKIKTS</sequence>
<protein>
    <recommendedName>
        <fullName evidence="5">UDP-glucuronosyltransferase</fullName>
        <ecNumber evidence="5">2.4.1.17</ecNumber>
    </recommendedName>
</protein>
<evidence type="ECO:0000256" key="2">
    <source>
        <dbReference type="ARBA" id="ARBA00022676"/>
    </source>
</evidence>
<accession>A0AAR5NZ70</accession>